<evidence type="ECO:0000256" key="14">
    <source>
        <dbReference type="ARBA" id="ARBA00023026"/>
    </source>
</evidence>
<keyword evidence="11" id="KW-0067">ATP-binding</keyword>
<dbReference type="Gene3D" id="3.40.50.2300">
    <property type="match status" value="1"/>
</dbReference>
<keyword evidence="28" id="KW-1185">Reference proteome</keyword>
<sequence>MPSEKVDSHEQENAFPSPGREADASDTPALNQHQRRLLFGAGIAITIVLLLLAAVLQYMMVNDYIADRYADFIYRKTSLQLIFAERESGLRAALLHEESAWDKRPPAPDAVVDLFVKQHGRVVVQPNRHFDPVLVMGDIAGPWPTSEWARYLALAQDFNYRTGSYTRVQFGRVFGYMYTPDHRLLAISPAPADDPLKRNGVEDVEELLRKIAPDIGDLTDPAVTDRLFENRNALWFPPVTDPFSGQLGFRVALPVFSHGKPFLILVRHLLAQPIIDSLAGQRFDEVTLLVDSAGKVILATGQETGIHETTRRILATHPWTRNTVRINRRYLKGLFIASTSIGTGTETGDWTLVYAFSWRTILAELWPRLVGSAVAALVLTGLMWTLLLMLNRAVFKPAYEHSKRVFESENLNRTMVAAAPSGFALLSFERGDVMLQNNVMCRYATNVRQDEPSLHVQLHRLYDRSPEAPAWQSDLEMSLRLKGDQVNDLLVSLVRTKYQGNEVLLCSFSDVTNLKNTERKLDEARAAADAANQAKSAFLAVMSHEIRTPLNAILGNLELLGRSQLSSSQSERLRIVSSAAVSLLAIINDILDFSKVESGQMTVETVRFDLADTIRQVGEIFAPIAREKGLEFDCMIDDTLASHYLGDPTKVRQIAVNLVSNAIKFTSSGEVMLEVYRKDDTVDDSPIMIGVIDTGIGMSAAQQETLFHAFTQADSSITRRYGGTGLGLALCRRLTELMGGTILVRSELNAGSTFVVTLPLRADTSEPADHTEHDEIGPTSEPLDTRAFRILVVDDQLSNRELIVAQLATLGYEADMADSGGAALRRFKEYRYDVVMTDLSMPGMDGYALAQCLRAQQADVPIIAVTAHATGEERLRCESAGIDMILLKPVLLGTLDQTLRRLISEADERPARSVEAMQDLARGPLPERVHLAMNRSLDESLATLHKALEADDMKTVHEQLHAMRGSFAMIHEEDIANDCRQMEQYAKDHDTTAVREALARFEPLARAALARRATDTQVGI</sequence>
<evidence type="ECO:0000256" key="3">
    <source>
        <dbReference type="ARBA" id="ARBA00012438"/>
    </source>
</evidence>
<evidence type="ECO:0000259" key="26">
    <source>
        <dbReference type="PROSITE" id="PS50894"/>
    </source>
</evidence>
<dbReference type="Pfam" id="PF00072">
    <property type="entry name" value="Response_reg"/>
    <property type="match status" value="1"/>
</dbReference>
<evidence type="ECO:0000256" key="20">
    <source>
        <dbReference type="PROSITE-ProRule" id="PRU00110"/>
    </source>
</evidence>
<feature type="domain" description="Histidine kinase" evidence="24">
    <location>
        <begin position="541"/>
        <end position="762"/>
    </location>
</feature>
<feature type="compositionally biased region" description="Basic and acidic residues" evidence="22">
    <location>
        <begin position="1"/>
        <end position="12"/>
    </location>
</feature>
<keyword evidence="12 23" id="KW-1133">Transmembrane helix</keyword>
<evidence type="ECO:0000256" key="17">
    <source>
        <dbReference type="ARBA" id="ARBA00064003"/>
    </source>
</evidence>
<proteinExistence type="predicted"/>
<dbReference type="EMBL" id="CADIKK010000024">
    <property type="protein sequence ID" value="CAB3798203.1"/>
    <property type="molecule type" value="Genomic_DNA"/>
</dbReference>
<evidence type="ECO:0000256" key="1">
    <source>
        <dbReference type="ARBA" id="ARBA00000085"/>
    </source>
</evidence>
<evidence type="ECO:0000256" key="6">
    <source>
        <dbReference type="ARBA" id="ARBA00022679"/>
    </source>
</evidence>
<feature type="domain" description="Response regulatory" evidence="25">
    <location>
        <begin position="789"/>
        <end position="903"/>
    </location>
</feature>
<evidence type="ECO:0000256" key="16">
    <source>
        <dbReference type="ARBA" id="ARBA00058004"/>
    </source>
</evidence>
<dbReference type="InterPro" id="IPR036097">
    <property type="entry name" value="HisK_dim/P_sf"/>
</dbReference>
<evidence type="ECO:0000256" key="12">
    <source>
        <dbReference type="ARBA" id="ARBA00022989"/>
    </source>
</evidence>
<evidence type="ECO:0000256" key="9">
    <source>
        <dbReference type="ARBA" id="ARBA00022741"/>
    </source>
</evidence>
<dbReference type="SUPFAM" id="SSF47226">
    <property type="entry name" value="Histidine-containing phosphotransfer domain, HPT domain"/>
    <property type="match status" value="1"/>
</dbReference>
<accession>A0A6S7BFC5</accession>
<dbReference type="SMART" id="SM00388">
    <property type="entry name" value="HisKA"/>
    <property type="match status" value="1"/>
</dbReference>
<comment type="function">
    <text evidence="16">Member of the two-component regulatory system BvgS/BvgA. Phosphorylates BvgA via a four-step phosphorelay in response to environmental signals.</text>
</comment>
<dbReference type="PROSITE" id="PS50109">
    <property type="entry name" value="HIS_KIN"/>
    <property type="match status" value="1"/>
</dbReference>
<dbReference type="FunFam" id="1.10.287.130:FF:000002">
    <property type="entry name" value="Two-component osmosensing histidine kinase"/>
    <property type="match status" value="1"/>
</dbReference>
<evidence type="ECO:0000256" key="18">
    <source>
        <dbReference type="ARBA" id="ARBA00068150"/>
    </source>
</evidence>
<evidence type="ECO:0000256" key="8">
    <source>
        <dbReference type="ARBA" id="ARBA00022729"/>
    </source>
</evidence>
<dbReference type="SMART" id="SM00387">
    <property type="entry name" value="HATPase_c"/>
    <property type="match status" value="1"/>
</dbReference>
<feature type="transmembrane region" description="Helical" evidence="23">
    <location>
        <begin position="37"/>
        <end position="60"/>
    </location>
</feature>
<evidence type="ECO:0000256" key="7">
    <source>
        <dbReference type="ARBA" id="ARBA00022692"/>
    </source>
</evidence>
<comment type="subcellular location">
    <subcellularLocation>
        <location evidence="2">Cell membrane</location>
        <topology evidence="2">Multi-pass membrane protein</topology>
    </subcellularLocation>
</comment>
<evidence type="ECO:0000256" key="15">
    <source>
        <dbReference type="ARBA" id="ARBA00023136"/>
    </source>
</evidence>
<dbReference type="InterPro" id="IPR036641">
    <property type="entry name" value="HPT_dom_sf"/>
</dbReference>
<dbReference type="InterPro" id="IPR004358">
    <property type="entry name" value="Sig_transdc_His_kin-like_C"/>
</dbReference>
<dbReference type="InterPro" id="IPR005467">
    <property type="entry name" value="His_kinase_dom"/>
</dbReference>
<dbReference type="PROSITE" id="PS50894">
    <property type="entry name" value="HPT"/>
    <property type="match status" value="1"/>
</dbReference>
<evidence type="ECO:0000256" key="21">
    <source>
        <dbReference type="PROSITE-ProRule" id="PRU00169"/>
    </source>
</evidence>
<keyword evidence="9" id="KW-0547">Nucleotide-binding</keyword>
<evidence type="ECO:0000256" key="11">
    <source>
        <dbReference type="ARBA" id="ARBA00022840"/>
    </source>
</evidence>
<evidence type="ECO:0000256" key="10">
    <source>
        <dbReference type="ARBA" id="ARBA00022777"/>
    </source>
</evidence>
<dbReference type="SUPFAM" id="SSF47384">
    <property type="entry name" value="Homodimeric domain of signal transducing histidine kinase"/>
    <property type="match status" value="1"/>
</dbReference>
<dbReference type="GO" id="GO:0005524">
    <property type="term" value="F:ATP binding"/>
    <property type="evidence" value="ECO:0007669"/>
    <property type="project" value="UniProtKB-KW"/>
</dbReference>
<dbReference type="SMART" id="SM00448">
    <property type="entry name" value="REC"/>
    <property type="match status" value="1"/>
</dbReference>
<evidence type="ECO:0000256" key="19">
    <source>
        <dbReference type="ARBA" id="ARBA00070152"/>
    </source>
</evidence>
<dbReference type="InterPro" id="IPR008207">
    <property type="entry name" value="Sig_transdc_His_kin_Hpt_dom"/>
</dbReference>
<dbReference type="InterPro" id="IPR003661">
    <property type="entry name" value="HisK_dim/P_dom"/>
</dbReference>
<dbReference type="Pfam" id="PF01627">
    <property type="entry name" value="Hpt"/>
    <property type="match status" value="1"/>
</dbReference>
<feature type="modified residue" description="4-aspartylphosphate" evidence="21">
    <location>
        <position position="838"/>
    </location>
</feature>
<evidence type="ECO:0000256" key="2">
    <source>
        <dbReference type="ARBA" id="ARBA00004651"/>
    </source>
</evidence>
<dbReference type="GO" id="GO:0000155">
    <property type="term" value="F:phosphorelay sensor kinase activity"/>
    <property type="evidence" value="ECO:0007669"/>
    <property type="project" value="InterPro"/>
</dbReference>
<dbReference type="PROSITE" id="PS50110">
    <property type="entry name" value="RESPONSE_REGULATORY"/>
    <property type="match status" value="1"/>
</dbReference>
<dbReference type="CDD" id="cd16922">
    <property type="entry name" value="HATPase_EvgS-ArcB-TorS-like"/>
    <property type="match status" value="1"/>
</dbReference>
<dbReference type="CDD" id="cd17546">
    <property type="entry name" value="REC_hyHK_CKI1_RcsC-like"/>
    <property type="match status" value="1"/>
</dbReference>
<feature type="transmembrane region" description="Helical" evidence="23">
    <location>
        <begin position="369"/>
        <end position="390"/>
    </location>
</feature>
<feature type="modified residue" description="Phosphohistidine" evidence="20">
    <location>
        <position position="961"/>
    </location>
</feature>
<dbReference type="Pfam" id="PF02518">
    <property type="entry name" value="HATPase_c"/>
    <property type="match status" value="1"/>
</dbReference>
<comment type="catalytic activity">
    <reaction evidence="1">
        <text>ATP + protein L-histidine = ADP + protein N-phospho-L-histidine.</text>
        <dbReference type="EC" id="2.7.13.3"/>
    </reaction>
</comment>
<feature type="region of interest" description="Disordered" evidence="22">
    <location>
        <begin position="1"/>
        <end position="27"/>
    </location>
</feature>
<evidence type="ECO:0000259" key="25">
    <source>
        <dbReference type="PROSITE" id="PS50110"/>
    </source>
</evidence>
<dbReference type="InterPro" id="IPR001789">
    <property type="entry name" value="Sig_transdc_resp-reg_receiver"/>
</dbReference>
<protein>
    <recommendedName>
        <fullName evidence="18">Sensory/regulatory protein RpfC</fullName>
        <ecNumber evidence="3">2.7.13.3</ecNumber>
    </recommendedName>
    <alternativeName>
        <fullName evidence="19">Virulence sensor protein BvgS</fullName>
    </alternativeName>
</protein>
<keyword evidence="5 21" id="KW-0597">Phosphoprotein</keyword>
<dbReference type="Gene3D" id="3.30.565.10">
    <property type="entry name" value="Histidine kinase-like ATPase, C-terminal domain"/>
    <property type="match status" value="1"/>
</dbReference>
<dbReference type="Proteomes" id="UP000494365">
    <property type="component" value="Unassembled WGS sequence"/>
</dbReference>
<dbReference type="RefSeq" id="WP_246279164.1">
    <property type="nucleotide sequence ID" value="NZ_CADIKK010000024.1"/>
</dbReference>
<evidence type="ECO:0000256" key="5">
    <source>
        <dbReference type="ARBA" id="ARBA00022553"/>
    </source>
</evidence>
<feature type="domain" description="HPt" evidence="26">
    <location>
        <begin position="922"/>
        <end position="1011"/>
    </location>
</feature>
<keyword evidence="6 27" id="KW-0808">Transferase</keyword>
<organism evidence="27 28">
    <name type="scientific">Paraburkholderia ultramafica</name>
    <dbReference type="NCBI Taxonomy" id="1544867"/>
    <lineage>
        <taxon>Bacteria</taxon>
        <taxon>Pseudomonadati</taxon>
        <taxon>Pseudomonadota</taxon>
        <taxon>Betaproteobacteria</taxon>
        <taxon>Burkholderiales</taxon>
        <taxon>Burkholderiaceae</taxon>
        <taxon>Paraburkholderia</taxon>
    </lineage>
</organism>
<dbReference type="FunFam" id="3.30.565.10:FF:000010">
    <property type="entry name" value="Sensor histidine kinase RcsC"/>
    <property type="match status" value="1"/>
</dbReference>
<evidence type="ECO:0000256" key="4">
    <source>
        <dbReference type="ARBA" id="ARBA00022475"/>
    </source>
</evidence>
<keyword evidence="14" id="KW-0843">Virulence</keyword>
<dbReference type="PANTHER" id="PTHR45339">
    <property type="entry name" value="HYBRID SIGNAL TRANSDUCTION HISTIDINE KINASE J"/>
    <property type="match status" value="1"/>
</dbReference>
<gene>
    <name evidence="27" type="primary">rcsC_13</name>
    <name evidence="27" type="ORF">LMG28614_04710</name>
</gene>
<keyword evidence="7 23" id="KW-0812">Transmembrane</keyword>
<dbReference type="Pfam" id="PF00512">
    <property type="entry name" value="HisKA"/>
    <property type="match status" value="1"/>
</dbReference>
<dbReference type="AlphaFoldDB" id="A0A6S7BFC5"/>
<dbReference type="GO" id="GO:0005886">
    <property type="term" value="C:plasma membrane"/>
    <property type="evidence" value="ECO:0007669"/>
    <property type="project" value="UniProtKB-SubCell"/>
</dbReference>
<name>A0A6S7BFC5_9BURK</name>
<evidence type="ECO:0000256" key="13">
    <source>
        <dbReference type="ARBA" id="ARBA00023012"/>
    </source>
</evidence>
<keyword evidence="10 27" id="KW-0418">Kinase</keyword>
<dbReference type="SUPFAM" id="SSF52172">
    <property type="entry name" value="CheY-like"/>
    <property type="match status" value="1"/>
</dbReference>
<dbReference type="InterPro" id="IPR003594">
    <property type="entry name" value="HATPase_dom"/>
</dbReference>
<evidence type="ECO:0000256" key="22">
    <source>
        <dbReference type="SAM" id="MobiDB-lite"/>
    </source>
</evidence>
<dbReference type="Gene3D" id="1.20.120.160">
    <property type="entry name" value="HPT domain"/>
    <property type="match status" value="1"/>
</dbReference>
<dbReference type="PANTHER" id="PTHR45339:SF1">
    <property type="entry name" value="HYBRID SIGNAL TRANSDUCTION HISTIDINE KINASE J"/>
    <property type="match status" value="1"/>
</dbReference>
<comment type="subunit">
    <text evidence="17">At low DSF concentrations, interacts with RpfF.</text>
</comment>
<evidence type="ECO:0000259" key="24">
    <source>
        <dbReference type="PROSITE" id="PS50109"/>
    </source>
</evidence>
<keyword evidence="13" id="KW-0902">Two-component regulatory system</keyword>
<keyword evidence="8" id="KW-0732">Signal</keyword>
<dbReference type="PRINTS" id="PR00344">
    <property type="entry name" value="BCTRLSENSOR"/>
</dbReference>
<evidence type="ECO:0000256" key="23">
    <source>
        <dbReference type="SAM" id="Phobius"/>
    </source>
</evidence>
<dbReference type="InterPro" id="IPR011006">
    <property type="entry name" value="CheY-like_superfamily"/>
</dbReference>
<dbReference type="SUPFAM" id="SSF55874">
    <property type="entry name" value="ATPase domain of HSP90 chaperone/DNA topoisomerase II/histidine kinase"/>
    <property type="match status" value="1"/>
</dbReference>
<keyword evidence="4" id="KW-1003">Cell membrane</keyword>
<evidence type="ECO:0000313" key="28">
    <source>
        <dbReference type="Proteomes" id="UP000494365"/>
    </source>
</evidence>
<keyword evidence="15 23" id="KW-0472">Membrane</keyword>
<dbReference type="Gene3D" id="1.10.287.130">
    <property type="match status" value="1"/>
</dbReference>
<reference evidence="27 28" key="1">
    <citation type="submission" date="2020-04" db="EMBL/GenBank/DDBJ databases">
        <authorList>
            <person name="De Canck E."/>
        </authorList>
    </citation>
    <scope>NUCLEOTIDE SEQUENCE [LARGE SCALE GENOMIC DNA]</scope>
    <source>
        <strain evidence="27 28">LMG 28614</strain>
    </source>
</reference>
<evidence type="ECO:0000313" key="27">
    <source>
        <dbReference type="EMBL" id="CAB3798203.1"/>
    </source>
</evidence>
<dbReference type="EC" id="2.7.13.3" evidence="3"/>
<dbReference type="InterPro" id="IPR036890">
    <property type="entry name" value="HATPase_C_sf"/>
</dbReference>
<dbReference type="CDD" id="cd00082">
    <property type="entry name" value="HisKA"/>
    <property type="match status" value="1"/>
</dbReference>